<dbReference type="PANTHER" id="PTHR10584">
    <property type="entry name" value="SUGAR KINASE"/>
    <property type="match status" value="1"/>
</dbReference>
<feature type="domain" description="Carbohydrate kinase PfkB" evidence="3">
    <location>
        <begin position="25"/>
        <end position="289"/>
    </location>
</feature>
<comment type="caution">
    <text evidence="4">The sequence shown here is derived from an EMBL/GenBank/DDBJ whole genome shotgun (WGS) entry which is preliminary data.</text>
</comment>
<dbReference type="AlphaFoldDB" id="A0A923RQ21"/>
<reference evidence="4" key="1">
    <citation type="submission" date="2020-08" db="EMBL/GenBank/DDBJ databases">
        <title>Genome public.</title>
        <authorList>
            <person name="Liu C."/>
            <person name="Sun Q."/>
        </authorList>
    </citation>
    <scope>NUCLEOTIDE SEQUENCE</scope>
    <source>
        <strain evidence="4">NSJ-55</strain>
    </source>
</reference>
<dbReference type="InterPro" id="IPR029056">
    <property type="entry name" value="Ribokinase-like"/>
</dbReference>
<dbReference type="PANTHER" id="PTHR10584:SF167">
    <property type="entry name" value="PFKB DOMAIN PROTEIN"/>
    <property type="match status" value="1"/>
</dbReference>
<protein>
    <submittedName>
        <fullName evidence="4">Carbohydrate kinase family protein</fullName>
    </submittedName>
</protein>
<dbReference type="Gene3D" id="3.40.1190.20">
    <property type="match status" value="1"/>
</dbReference>
<evidence type="ECO:0000313" key="5">
    <source>
        <dbReference type="Proteomes" id="UP000652477"/>
    </source>
</evidence>
<dbReference type="GO" id="GO:0016301">
    <property type="term" value="F:kinase activity"/>
    <property type="evidence" value="ECO:0007669"/>
    <property type="project" value="UniProtKB-KW"/>
</dbReference>
<organism evidence="4 5">
    <name type="scientific">Mediterraneibacter hominis</name>
    <dbReference type="NCBI Taxonomy" id="2763054"/>
    <lineage>
        <taxon>Bacteria</taxon>
        <taxon>Bacillati</taxon>
        <taxon>Bacillota</taxon>
        <taxon>Clostridia</taxon>
        <taxon>Lachnospirales</taxon>
        <taxon>Lachnospiraceae</taxon>
        <taxon>Mediterraneibacter</taxon>
    </lineage>
</organism>
<dbReference type="RefSeq" id="WP_186875680.1">
    <property type="nucleotide sequence ID" value="NZ_JACOPF010000001.1"/>
</dbReference>
<dbReference type="EMBL" id="JACOPF010000001">
    <property type="protein sequence ID" value="MBC5689114.1"/>
    <property type="molecule type" value="Genomic_DNA"/>
</dbReference>
<name>A0A923RQ21_9FIRM</name>
<evidence type="ECO:0000313" key="4">
    <source>
        <dbReference type="EMBL" id="MBC5689114.1"/>
    </source>
</evidence>
<proteinExistence type="predicted"/>
<keyword evidence="5" id="KW-1185">Reference proteome</keyword>
<evidence type="ECO:0000256" key="2">
    <source>
        <dbReference type="ARBA" id="ARBA00022777"/>
    </source>
</evidence>
<evidence type="ECO:0000259" key="3">
    <source>
        <dbReference type="Pfam" id="PF00294"/>
    </source>
</evidence>
<gene>
    <name evidence="4" type="ORF">H8S37_09265</name>
</gene>
<keyword evidence="1" id="KW-0808">Transferase</keyword>
<sequence length="321" mass="35554">MKYVAGAGVTSCDLLYSGISALPKEGEEVYSSGFEMKLGGGATAVMIHLARLGIPTFLATYLGKDIFSGFAKKEIEKEGIQYQNLFSGKGIPVNITSAMITPGDRTFVSYRKEFCMPDALKDTLRQEMKRAVIIRMNPDLYTMYKEIKMENPNVILVMDTGWNDGMSLEMYSKYLQLADYFTPNCKEAMKITGKDTPQEAAEVLSQYFEKTIIKLGEQGCLLRENGINEIIPPLPRIHAVDATGAGDAFISGFLYGLYYNYPIRECIIFGNVIGGKCVEKVGCLSNTPTEKELLELAQSIRAANVPLPMMMERTAVKSPPF</sequence>
<dbReference type="SUPFAM" id="SSF53613">
    <property type="entry name" value="Ribokinase-like"/>
    <property type="match status" value="1"/>
</dbReference>
<dbReference type="Pfam" id="PF00294">
    <property type="entry name" value="PfkB"/>
    <property type="match status" value="1"/>
</dbReference>
<accession>A0A923RQ21</accession>
<keyword evidence="2 4" id="KW-0418">Kinase</keyword>
<dbReference type="Proteomes" id="UP000652477">
    <property type="component" value="Unassembled WGS sequence"/>
</dbReference>
<dbReference type="InterPro" id="IPR011611">
    <property type="entry name" value="PfkB_dom"/>
</dbReference>
<evidence type="ECO:0000256" key="1">
    <source>
        <dbReference type="ARBA" id="ARBA00022679"/>
    </source>
</evidence>